<name>A0ABP7FYG0_9ACTN</name>
<keyword evidence="2" id="KW-0812">Transmembrane</keyword>
<feature type="transmembrane region" description="Helical" evidence="2">
    <location>
        <begin position="116"/>
        <end position="139"/>
    </location>
</feature>
<feature type="region of interest" description="Disordered" evidence="1">
    <location>
        <begin position="233"/>
        <end position="460"/>
    </location>
</feature>
<gene>
    <name evidence="3" type="ORF">GCM10022402_32610</name>
</gene>
<evidence type="ECO:0000256" key="1">
    <source>
        <dbReference type="SAM" id="MobiDB-lite"/>
    </source>
</evidence>
<sequence length="460" mass="48901">MNSETIQRLREPAAWVLLGAVLLRMLAGLISTFASGAAGAGGAPVATNMLAQREAFFGPVNIGMIVCAVLLVATSQQKSPRTHPIVLTALVVTGVAGLLGGIVLIMGFIATGPYNAALGFSNFFTTVAYLAMGAVGALFELRIFNNHELVPRAPARAPAMGYPQTGAQPGFAGTGAQQSFAPQPDPNQTGQGYVAHAPGAYPSPQDEWAAHHGQYPQQEWGAQPYGGAVPGYGPGYAQTGGQQPYYPQYDPGAYAGGPYEAQQPSPDQQAYAQSLGQQPQEWQPGQPDFYGQYPQQGYAQAGGHPPYGQEWGQAAQVDQPPYAGQPSYSDSGGQPPGYDPYAAQQQPMAYGTGGQSGFGSGEGFPPSDQAAQQAIQYGWYQQPVDNVAPEPQPQEQRRDTPLEQFFQKDERGSGAAEATPRHDPGYPGAYGDNHPVDQQRHAGTDSDEQHLGWYRDDDRR</sequence>
<feature type="compositionally biased region" description="Basic and acidic residues" evidence="1">
    <location>
        <begin position="434"/>
        <end position="460"/>
    </location>
</feature>
<evidence type="ECO:0000313" key="4">
    <source>
        <dbReference type="Proteomes" id="UP001500908"/>
    </source>
</evidence>
<feature type="compositionally biased region" description="Gly residues" evidence="1">
    <location>
        <begin position="351"/>
        <end position="362"/>
    </location>
</feature>
<keyword evidence="2" id="KW-0472">Membrane</keyword>
<feature type="compositionally biased region" description="Basic and acidic residues" evidence="1">
    <location>
        <begin position="395"/>
        <end position="412"/>
    </location>
</feature>
<feature type="compositionally biased region" description="Polar residues" evidence="1">
    <location>
        <begin position="175"/>
        <end position="191"/>
    </location>
</feature>
<feature type="compositionally biased region" description="Polar residues" evidence="1">
    <location>
        <begin position="264"/>
        <end position="275"/>
    </location>
</feature>
<accession>A0ABP7FYG0</accession>
<organism evidence="3 4">
    <name type="scientific">Salinactinospora qingdaonensis</name>
    <dbReference type="NCBI Taxonomy" id="702744"/>
    <lineage>
        <taxon>Bacteria</taxon>
        <taxon>Bacillati</taxon>
        <taxon>Actinomycetota</taxon>
        <taxon>Actinomycetes</taxon>
        <taxon>Streptosporangiales</taxon>
        <taxon>Nocardiopsidaceae</taxon>
        <taxon>Salinactinospora</taxon>
    </lineage>
</organism>
<dbReference type="Proteomes" id="UP001500908">
    <property type="component" value="Unassembled WGS sequence"/>
</dbReference>
<evidence type="ECO:0000313" key="3">
    <source>
        <dbReference type="EMBL" id="GAA3750973.1"/>
    </source>
</evidence>
<proteinExistence type="predicted"/>
<feature type="compositionally biased region" description="Low complexity" evidence="1">
    <location>
        <begin position="276"/>
        <end position="306"/>
    </location>
</feature>
<reference evidence="4" key="1">
    <citation type="journal article" date="2019" name="Int. J. Syst. Evol. Microbiol.">
        <title>The Global Catalogue of Microorganisms (GCM) 10K type strain sequencing project: providing services to taxonomists for standard genome sequencing and annotation.</title>
        <authorList>
            <consortium name="The Broad Institute Genomics Platform"/>
            <consortium name="The Broad Institute Genome Sequencing Center for Infectious Disease"/>
            <person name="Wu L."/>
            <person name="Ma J."/>
        </authorList>
    </citation>
    <scope>NUCLEOTIDE SEQUENCE [LARGE SCALE GENOMIC DNA]</scope>
    <source>
        <strain evidence="4">JCM 17137</strain>
    </source>
</reference>
<feature type="transmembrane region" description="Helical" evidence="2">
    <location>
        <begin position="12"/>
        <end position="35"/>
    </location>
</feature>
<feature type="transmembrane region" description="Helical" evidence="2">
    <location>
        <begin position="85"/>
        <end position="110"/>
    </location>
</feature>
<comment type="caution">
    <text evidence="3">The sequence shown here is derived from an EMBL/GenBank/DDBJ whole genome shotgun (WGS) entry which is preliminary data.</text>
</comment>
<dbReference type="EMBL" id="BAABDD010000015">
    <property type="protein sequence ID" value="GAA3750973.1"/>
    <property type="molecule type" value="Genomic_DNA"/>
</dbReference>
<protein>
    <submittedName>
        <fullName evidence="3">Uncharacterized protein</fullName>
    </submittedName>
</protein>
<feature type="transmembrane region" description="Helical" evidence="2">
    <location>
        <begin position="55"/>
        <end position="73"/>
    </location>
</feature>
<evidence type="ECO:0000256" key="2">
    <source>
        <dbReference type="SAM" id="Phobius"/>
    </source>
</evidence>
<keyword evidence="4" id="KW-1185">Reference proteome</keyword>
<dbReference type="RefSeq" id="WP_344972695.1">
    <property type="nucleotide sequence ID" value="NZ_BAABDD010000015.1"/>
</dbReference>
<feature type="region of interest" description="Disordered" evidence="1">
    <location>
        <begin position="173"/>
        <end position="211"/>
    </location>
</feature>
<keyword evidence="2" id="KW-1133">Transmembrane helix</keyword>
<feature type="compositionally biased region" description="Low complexity" evidence="1">
    <location>
        <begin position="235"/>
        <end position="263"/>
    </location>
</feature>